<dbReference type="InterPro" id="IPR011990">
    <property type="entry name" value="TPR-like_helical_dom_sf"/>
</dbReference>
<evidence type="ECO:0008006" key="3">
    <source>
        <dbReference type="Google" id="ProtNLM"/>
    </source>
</evidence>
<dbReference type="SUPFAM" id="SSF81901">
    <property type="entry name" value="HCP-like"/>
    <property type="match status" value="1"/>
</dbReference>
<evidence type="ECO:0000313" key="1">
    <source>
        <dbReference type="EMBL" id="MEY6434083.1"/>
    </source>
</evidence>
<keyword evidence="2" id="KW-1185">Reference proteome</keyword>
<evidence type="ECO:0000313" key="2">
    <source>
        <dbReference type="Proteomes" id="UP001564408"/>
    </source>
</evidence>
<dbReference type="Proteomes" id="UP001564408">
    <property type="component" value="Unassembled WGS sequence"/>
</dbReference>
<comment type="caution">
    <text evidence="1">The sequence shown here is derived from an EMBL/GenBank/DDBJ whole genome shotgun (WGS) entry which is preliminary data.</text>
</comment>
<protein>
    <recommendedName>
        <fullName evidence="3">Tetratricopeptide repeat protein</fullName>
    </recommendedName>
</protein>
<name>A0ABV4BLB0_9GAMM</name>
<gene>
    <name evidence="1" type="ORF">ABC977_16895</name>
</gene>
<reference evidence="1 2" key="1">
    <citation type="submission" date="2024-05" db="EMBL/GenBank/DDBJ databases">
        <title>Genome Sequence and Characterization of the New Strain Purple Sulfur Bacterium of Genus Thioalkalicoccus.</title>
        <authorList>
            <person name="Bryantseva I.A."/>
            <person name="Kyndt J.A."/>
            <person name="Imhoff J.F."/>
        </authorList>
    </citation>
    <scope>NUCLEOTIDE SEQUENCE [LARGE SCALE GENOMIC DNA]</scope>
    <source>
        <strain evidence="1 2">Um2</strain>
    </source>
</reference>
<dbReference type="EMBL" id="JBDKXB010000040">
    <property type="protein sequence ID" value="MEY6434083.1"/>
    <property type="molecule type" value="Genomic_DNA"/>
</dbReference>
<organism evidence="1 2">
    <name type="scientific">Thioalkalicoccus limnaeus</name>
    <dbReference type="NCBI Taxonomy" id="120681"/>
    <lineage>
        <taxon>Bacteria</taxon>
        <taxon>Pseudomonadati</taxon>
        <taxon>Pseudomonadota</taxon>
        <taxon>Gammaproteobacteria</taxon>
        <taxon>Chromatiales</taxon>
        <taxon>Chromatiaceae</taxon>
        <taxon>Thioalkalicoccus</taxon>
    </lineage>
</organism>
<dbReference type="RefSeq" id="WP_369668466.1">
    <property type="nucleotide sequence ID" value="NZ_JBDKXB010000040.1"/>
</dbReference>
<sequence length="413" mass="48044">MLTALKSHAYENQGNYQAAAELLRDLIAEGERYQCPELYSNLAVLEDLAGNKTQSQHYFEKAVDSIGEAYRCHVSPIVYHNLIHFAAREMNVDAAKSWLSRYRDNIDRNNVIQYLSYLNEQIELARQLQDLPLLLEAYALIDIEIIPKATRSERLALYVTGLRMRVNDPLPIAEHLAKIDLMFSELICQRFPKNYTALKELFNFFSLLTDQGVVKRIPPQLAATVQRLFRESRRAMEEMPEKIREYRHTIPEALVGESLHWLEELHYLSRILIGRSGNRGNGFFRIHLDELIEQKNKGSEVENLQIQLRACMMICEWYLDSRDFLCATTRQEAISICRDVLHEAQGLLRQHTGNTHYADFFIGQAFFELQINESVQQSAVWIKHFDDLECSLDHFARWLREQYTTVKAATQDA</sequence>
<accession>A0ABV4BLB0</accession>
<proteinExistence type="predicted"/>
<dbReference type="Gene3D" id="1.25.40.10">
    <property type="entry name" value="Tetratricopeptide repeat domain"/>
    <property type="match status" value="1"/>
</dbReference>